<dbReference type="RefSeq" id="WP_190466282.1">
    <property type="nucleotide sequence ID" value="NZ_JACJPW010000045.1"/>
</dbReference>
<dbReference type="EMBL" id="JACJPW010000045">
    <property type="protein sequence ID" value="MBD2182950.1"/>
    <property type="molecule type" value="Genomic_DNA"/>
</dbReference>
<dbReference type="PANTHER" id="PTHR22617">
    <property type="entry name" value="CHEMOTAXIS SENSOR HISTIDINE KINASE-RELATED"/>
    <property type="match status" value="1"/>
</dbReference>
<accession>A0A926VFI8</accession>
<dbReference type="InterPro" id="IPR036061">
    <property type="entry name" value="CheW-like_dom_sf"/>
</dbReference>
<dbReference type="InterPro" id="IPR039315">
    <property type="entry name" value="CheW"/>
</dbReference>
<dbReference type="PANTHER" id="PTHR22617:SF23">
    <property type="entry name" value="CHEMOTAXIS PROTEIN CHEW"/>
    <property type="match status" value="1"/>
</dbReference>
<reference evidence="2" key="2">
    <citation type="submission" date="2020-08" db="EMBL/GenBank/DDBJ databases">
        <authorList>
            <person name="Chen M."/>
            <person name="Teng W."/>
            <person name="Zhao L."/>
            <person name="Hu C."/>
            <person name="Zhou Y."/>
            <person name="Han B."/>
            <person name="Song L."/>
            <person name="Shu W."/>
        </authorList>
    </citation>
    <scope>NUCLEOTIDE SEQUENCE</scope>
    <source>
        <strain evidence="2">FACHB-1375</strain>
    </source>
</reference>
<dbReference type="Proteomes" id="UP000641646">
    <property type="component" value="Unassembled WGS sequence"/>
</dbReference>
<dbReference type="InterPro" id="IPR002545">
    <property type="entry name" value="CheW-lke_dom"/>
</dbReference>
<protein>
    <submittedName>
        <fullName evidence="2">Chemotaxis protein CheW</fullName>
    </submittedName>
</protein>
<name>A0A926VFI8_9CYAN</name>
<dbReference type="PROSITE" id="PS50851">
    <property type="entry name" value="CHEW"/>
    <property type="match status" value="1"/>
</dbReference>
<feature type="domain" description="CheW-like" evidence="1">
    <location>
        <begin position="1"/>
        <end position="151"/>
    </location>
</feature>
<gene>
    <name evidence="2" type="ORF">H6G03_18085</name>
</gene>
<dbReference type="Gene3D" id="2.40.50.180">
    <property type="entry name" value="CheA-289, Domain 4"/>
    <property type="match status" value="1"/>
</dbReference>
<comment type="caution">
    <text evidence="2">The sequence shown here is derived from an EMBL/GenBank/DDBJ whole genome shotgun (WGS) entry which is preliminary data.</text>
</comment>
<dbReference type="GO" id="GO:0006935">
    <property type="term" value="P:chemotaxis"/>
    <property type="evidence" value="ECO:0007669"/>
    <property type="project" value="InterPro"/>
</dbReference>
<reference evidence="2" key="1">
    <citation type="journal article" date="2015" name="ISME J.">
        <title>Draft Genome Sequence of Streptomyces incarnatus NRRL8089, which Produces the Nucleoside Antibiotic Sinefungin.</title>
        <authorList>
            <person name="Oshima K."/>
            <person name="Hattori M."/>
            <person name="Shimizu H."/>
            <person name="Fukuda K."/>
            <person name="Nemoto M."/>
            <person name="Inagaki K."/>
            <person name="Tamura T."/>
        </authorList>
    </citation>
    <scope>NUCLEOTIDE SEQUENCE</scope>
    <source>
        <strain evidence="2">FACHB-1375</strain>
    </source>
</reference>
<keyword evidence="3" id="KW-1185">Reference proteome</keyword>
<evidence type="ECO:0000313" key="2">
    <source>
        <dbReference type="EMBL" id="MBD2182950.1"/>
    </source>
</evidence>
<dbReference type="GO" id="GO:0005829">
    <property type="term" value="C:cytosol"/>
    <property type="evidence" value="ECO:0007669"/>
    <property type="project" value="TreeGrafter"/>
</dbReference>
<dbReference type="SUPFAM" id="SSF50341">
    <property type="entry name" value="CheW-like"/>
    <property type="match status" value="1"/>
</dbReference>
<dbReference type="Pfam" id="PF01584">
    <property type="entry name" value="CheW"/>
    <property type="match status" value="1"/>
</dbReference>
<proteinExistence type="predicted"/>
<evidence type="ECO:0000313" key="3">
    <source>
        <dbReference type="Proteomes" id="UP000641646"/>
    </source>
</evidence>
<dbReference type="GO" id="GO:0007165">
    <property type="term" value="P:signal transduction"/>
    <property type="evidence" value="ECO:0007669"/>
    <property type="project" value="InterPro"/>
</dbReference>
<sequence length="155" mass="17455">MQFLSFYLTPENKAVLPTDRLAEVFSLEPSHVTPIPDMPAGVMGVCNWRSQVLWLVDLAYLLGIGSLFSQDLDYQKYTIVVVRNKSKVLGLAVKELGNMMGYDRSQIQPPPKIAMPQMQVLTLCLKGQIINPNGENMLILDANPIMEFLAKHRHQ</sequence>
<evidence type="ECO:0000259" key="1">
    <source>
        <dbReference type="PROSITE" id="PS50851"/>
    </source>
</evidence>
<organism evidence="2 3">
    <name type="scientific">Aerosakkonema funiforme FACHB-1375</name>
    <dbReference type="NCBI Taxonomy" id="2949571"/>
    <lineage>
        <taxon>Bacteria</taxon>
        <taxon>Bacillati</taxon>
        <taxon>Cyanobacteriota</taxon>
        <taxon>Cyanophyceae</taxon>
        <taxon>Oscillatoriophycideae</taxon>
        <taxon>Aerosakkonematales</taxon>
        <taxon>Aerosakkonemataceae</taxon>
        <taxon>Aerosakkonema</taxon>
    </lineage>
</organism>
<dbReference type="AlphaFoldDB" id="A0A926VFI8"/>
<dbReference type="SMART" id="SM00260">
    <property type="entry name" value="CheW"/>
    <property type="match status" value="1"/>
</dbReference>